<dbReference type="PIRSF" id="PIRSF000724">
    <property type="entry name" value="Pgk"/>
    <property type="match status" value="1"/>
</dbReference>
<feature type="binding site" evidence="13">
    <location>
        <position position="238"/>
    </location>
    <ligand>
        <name>ATP</name>
        <dbReference type="ChEBI" id="CHEBI:30616"/>
    </ligand>
</feature>
<dbReference type="UniPathway" id="UPA00109">
    <property type="reaction ID" value="UER00185"/>
</dbReference>
<feature type="binding site" evidence="12">
    <location>
        <begin position="92"/>
        <end position="95"/>
    </location>
    <ligand>
        <name>substrate</name>
    </ligand>
</feature>
<accession>A0A1Z5JN82</accession>
<dbReference type="Gene3D" id="3.40.50.1260">
    <property type="entry name" value="Phosphoglycerate kinase, N-terminal domain"/>
    <property type="match status" value="2"/>
</dbReference>
<feature type="binding site" evidence="12">
    <location>
        <begin position="52"/>
        <end position="54"/>
    </location>
    <ligand>
        <name>substrate</name>
    </ligand>
</feature>
<dbReference type="EC" id="2.7.2.3" evidence="5 14"/>
<keyword evidence="17" id="KW-1185">Reference proteome</keyword>
<comment type="catalytic activity">
    <reaction evidence="1 14">
        <text>(2R)-3-phosphoglycerate + ATP = (2R)-3-phospho-glyceroyl phosphate + ADP</text>
        <dbReference type="Rhea" id="RHEA:14801"/>
        <dbReference type="ChEBI" id="CHEBI:30616"/>
        <dbReference type="ChEBI" id="CHEBI:57604"/>
        <dbReference type="ChEBI" id="CHEBI:58272"/>
        <dbReference type="ChEBI" id="CHEBI:456216"/>
        <dbReference type="EC" id="2.7.2.3"/>
    </reaction>
</comment>
<dbReference type="GO" id="GO:0006096">
    <property type="term" value="P:glycolytic process"/>
    <property type="evidence" value="ECO:0007669"/>
    <property type="project" value="UniProtKB-UniPathway"/>
</dbReference>
<dbReference type="CDD" id="cd00318">
    <property type="entry name" value="Phosphoglycerate_kinase"/>
    <property type="match status" value="1"/>
</dbReference>
<evidence type="ECO:0000256" key="14">
    <source>
        <dbReference type="RuleBase" id="RU000532"/>
    </source>
</evidence>
<name>A0A1Z5JN82_FISSO</name>
<evidence type="ECO:0000256" key="10">
    <source>
        <dbReference type="ARBA" id="ARBA00022840"/>
    </source>
</evidence>
<dbReference type="GO" id="GO:0005524">
    <property type="term" value="F:ATP binding"/>
    <property type="evidence" value="ECO:0007669"/>
    <property type="project" value="UniProtKB-KW"/>
</dbReference>
<evidence type="ECO:0000313" key="16">
    <source>
        <dbReference type="EMBL" id="GAX15251.1"/>
    </source>
</evidence>
<keyword evidence="8" id="KW-0547">Nucleotide-binding</keyword>
<evidence type="ECO:0000256" key="12">
    <source>
        <dbReference type="PIRSR" id="PIRSR000724-1"/>
    </source>
</evidence>
<reference evidence="16 17" key="1">
    <citation type="journal article" date="2015" name="Plant Cell">
        <title>Oil accumulation by the oleaginous diatom Fistulifera solaris as revealed by the genome and transcriptome.</title>
        <authorList>
            <person name="Tanaka T."/>
            <person name="Maeda Y."/>
            <person name="Veluchamy A."/>
            <person name="Tanaka M."/>
            <person name="Abida H."/>
            <person name="Marechal E."/>
            <person name="Bowler C."/>
            <person name="Muto M."/>
            <person name="Sunaga Y."/>
            <person name="Tanaka M."/>
            <person name="Yoshino T."/>
            <person name="Taniguchi T."/>
            <person name="Fukuda Y."/>
            <person name="Nemoto M."/>
            <person name="Matsumoto M."/>
            <person name="Wong P.S."/>
            <person name="Aburatani S."/>
            <person name="Fujibuchi W."/>
        </authorList>
    </citation>
    <scope>NUCLEOTIDE SEQUENCE [LARGE SCALE GENOMIC DNA]</scope>
    <source>
        <strain evidence="16 17">JPCC DA0580</strain>
    </source>
</reference>
<evidence type="ECO:0000256" key="13">
    <source>
        <dbReference type="PIRSR" id="PIRSR000724-2"/>
    </source>
</evidence>
<evidence type="ECO:0000256" key="11">
    <source>
        <dbReference type="ARBA" id="ARBA00022842"/>
    </source>
</evidence>
<evidence type="ECO:0000256" key="9">
    <source>
        <dbReference type="ARBA" id="ARBA00022777"/>
    </source>
</evidence>
<dbReference type="InterPro" id="IPR015824">
    <property type="entry name" value="Phosphoglycerate_kinase_N"/>
</dbReference>
<comment type="similarity">
    <text evidence="3 14">Belongs to the phosphoglycerate kinase family.</text>
</comment>
<evidence type="ECO:0000256" key="4">
    <source>
        <dbReference type="ARBA" id="ARBA00011245"/>
    </source>
</evidence>
<dbReference type="SUPFAM" id="SSF53748">
    <property type="entry name" value="Phosphoglycerate kinase"/>
    <property type="match status" value="1"/>
</dbReference>
<comment type="caution">
    <text evidence="16">The sequence shown here is derived from an EMBL/GenBank/DDBJ whole genome shotgun (WGS) entry which is preliminary data.</text>
</comment>
<dbReference type="Proteomes" id="UP000198406">
    <property type="component" value="Unassembled WGS sequence"/>
</dbReference>
<dbReference type="FunFam" id="3.40.50.1260:FF:000006">
    <property type="entry name" value="Phosphoglycerate kinase"/>
    <property type="match status" value="1"/>
</dbReference>
<feature type="binding site" evidence="12">
    <location>
        <position position="187"/>
    </location>
    <ligand>
        <name>(2R)-3-phosphoglycerate</name>
        <dbReference type="ChEBI" id="CHEBI:58272"/>
    </ligand>
</feature>
<comment type="pathway">
    <text evidence="14">Carbohydrate degradation; glycolysis; pyruvate from D-glyceraldehyde 3-phosphate: step 2/5.</text>
</comment>
<gene>
    <name evidence="16" type="ORF">FisN_1Hh688</name>
</gene>
<dbReference type="GO" id="GO:0005829">
    <property type="term" value="C:cytosol"/>
    <property type="evidence" value="ECO:0007669"/>
    <property type="project" value="TreeGrafter"/>
</dbReference>
<evidence type="ECO:0000256" key="15">
    <source>
        <dbReference type="RuleBase" id="RU000696"/>
    </source>
</evidence>
<dbReference type="GO" id="GO:0006094">
    <property type="term" value="P:gluconeogenesis"/>
    <property type="evidence" value="ECO:0007669"/>
    <property type="project" value="TreeGrafter"/>
</dbReference>
<dbReference type="InParanoid" id="A0A1Z5JN82"/>
<dbReference type="PRINTS" id="PR00477">
    <property type="entry name" value="PHGLYCKINASE"/>
</dbReference>
<protein>
    <recommendedName>
        <fullName evidence="6 14">Phosphoglycerate kinase</fullName>
        <ecNumber evidence="5 14">2.7.2.3</ecNumber>
    </recommendedName>
</protein>
<sequence>MFRLAVQNSVFRAPAAFYRAFHATAVADAKLTVQQLAEKVDLKGQNVLVRVDLNAPLAKDNVTVTDDTRLRAVVPTTKFLLDKGANVILASHYGRPKGEVIETGKNGRLNPVVKPLESLLGTPILKMNDCKGPEVEEAASKLTTGQVMLLENTRFYAGETKNDPELSAALGKLADYFVMDAFGTAHRAHSSTEGVTKHVKLAAAGFLMEKELQYLQGAVDDPKRPLMAIVGGAKVSTKIPVIESLLEKCDSILVGGGMIFTFYKALGYNIGASLVEEDMVDLATQLMKKAEAKGVPLILPTDVVLADAFDNDANSAIASVKEISGDWRGLDIGPDTIKLFQSEIEKAKTIIWNGPMGVFEMPNFAAGTNAVAQMLATATQEHGAITIIGGGDSVAAVNQAGLGDKVSHISTGGGASLELLEGKVLPGVAALTEV</sequence>
<evidence type="ECO:0000256" key="6">
    <source>
        <dbReference type="ARBA" id="ARBA00016471"/>
    </source>
</evidence>
<dbReference type="InterPro" id="IPR001576">
    <property type="entry name" value="Phosphoglycerate_kinase"/>
</dbReference>
<comment type="cofactor">
    <cofactor evidence="2">
        <name>Mg(2+)</name>
        <dbReference type="ChEBI" id="CHEBI:18420"/>
    </cofactor>
</comment>
<keyword evidence="10 13" id="KW-0067">ATP-binding</keyword>
<comment type="subunit">
    <text evidence="4 15">Monomer.</text>
</comment>
<feature type="binding site" evidence="13">
    <location>
        <begin position="390"/>
        <end position="393"/>
    </location>
    <ligand>
        <name>ATP</name>
        <dbReference type="ChEBI" id="CHEBI:30616"/>
    </ligand>
</feature>
<keyword evidence="11" id="KW-0460">Magnesium</keyword>
<dbReference type="PANTHER" id="PTHR11406:SF23">
    <property type="entry name" value="PHOSPHOGLYCERATE KINASE 1, CHLOROPLASTIC-RELATED"/>
    <property type="match status" value="1"/>
</dbReference>
<dbReference type="FunFam" id="3.40.50.1260:FF:000003">
    <property type="entry name" value="Phosphoglycerate kinase"/>
    <property type="match status" value="1"/>
</dbReference>
<evidence type="ECO:0000256" key="3">
    <source>
        <dbReference type="ARBA" id="ARBA00008982"/>
    </source>
</evidence>
<dbReference type="PANTHER" id="PTHR11406">
    <property type="entry name" value="PHOSPHOGLYCERATE KINASE"/>
    <property type="match status" value="1"/>
</dbReference>
<evidence type="ECO:0000313" key="17">
    <source>
        <dbReference type="Proteomes" id="UP000198406"/>
    </source>
</evidence>
<evidence type="ECO:0000256" key="7">
    <source>
        <dbReference type="ARBA" id="ARBA00022679"/>
    </source>
</evidence>
<evidence type="ECO:0000256" key="5">
    <source>
        <dbReference type="ARBA" id="ARBA00013061"/>
    </source>
</evidence>
<dbReference type="Pfam" id="PF00162">
    <property type="entry name" value="PGK"/>
    <property type="match status" value="1"/>
</dbReference>
<feature type="binding site" evidence="12">
    <location>
        <position position="69"/>
    </location>
    <ligand>
        <name>(2R)-3-phosphoglycerate</name>
        <dbReference type="ChEBI" id="CHEBI:58272"/>
    </ligand>
</feature>
<feature type="binding site" evidence="12">
    <location>
        <position position="154"/>
    </location>
    <ligand>
        <name>(2R)-3-phosphoglycerate</name>
        <dbReference type="ChEBI" id="CHEBI:58272"/>
    </ligand>
</feature>
<dbReference type="InterPro" id="IPR036043">
    <property type="entry name" value="Phosphoglycerate_kinase_sf"/>
</dbReference>
<dbReference type="InterPro" id="IPR015911">
    <property type="entry name" value="Phosphoglycerate_kinase_CS"/>
</dbReference>
<dbReference type="PROSITE" id="PS00111">
    <property type="entry name" value="PGLYCERATE_KINASE"/>
    <property type="match status" value="1"/>
</dbReference>
<dbReference type="FunCoup" id="A0A1Z5JN82">
    <property type="interactions" value="221"/>
</dbReference>
<proteinExistence type="inferred from homology"/>
<dbReference type="OrthoDB" id="275353at2759"/>
<dbReference type="GO" id="GO:0043531">
    <property type="term" value="F:ADP binding"/>
    <property type="evidence" value="ECO:0007669"/>
    <property type="project" value="TreeGrafter"/>
</dbReference>
<evidence type="ECO:0000256" key="8">
    <source>
        <dbReference type="ARBA" id="ARBA00022741"/>
    </source>
</evidence>
<dbReference type="AlphaFoldDB" id="A0A1Z5JN82"/>
<keyword evidence="7 14" id="KW-0808">Transferase</keyword>
<dbReference type="EMBL" id="BDSP01000089">
    <property type="protein sequence ID" value="GAX15251.1"/>
    <property type="molecule type" value="Genomic_DNA"/>
</dbReference>
<dbReference type="HAMAP" id="MF_00145">
    <property type="entry name" value="Phosphoglyc_kinase"/>
    <property type="match status" value="1"/>
</dbReference>
<evidence type="ECO:0000256" key="2">
    <source>
        <dbReference type="ARBA" id="ARBA00001946"/>
    </source>
</evidence>
<feature type="binding site" evidence="13">
    <location>
        <position position="360"/>
    </location>
    <ligand>
        <name>ATP</name>
        <dbReference type="ChEBI" id="CHEBI:30616"/>
    </ligand>
</feature>
<organism evidence="16 17">
    <name type="scientific">Fistulifera solaris</name>
    <name type="common">Oleaginous diatom</name>
    <dbReference type="NCBI Taxonomy" id="1519565"/>
    <lineage>
        <taxon>Eukaryota</taxon>
        <taxon>Sar</taxon>
        <taxon>Stramenopiles</taxon>
        <taxon>Ochrophyta</taxon>
        <taxon>Bacillariophyta</taxon>
        <taxon>Bacillariophyceae</taxon>
        <taxon>Bacillariophycidae</taxon>
        <taxon>Naviculales</taxon>
        <taxon>Naviculaceae</taxon>
        <taxon>Fistulifera</taxon>
    </lineage>
</organism>
<evidence type="ECO:0000256" key="1">
    <source>
        <dbReference type="ARBA" id="ARBA00000642"/>
    </source>
</evidence>
<keyword evidence="9 14" id="KW-0418">Kinase</keyword>
<dbReference type="GO" id="GO:0004618">
    <property type="term" value="F:phosphoglycerate kinase activity"/>
    <property type="evidence" value="ECO:0007669"/>
    <property type="project" value="UniProtKB-EC"/>
</dbReference>